<dbReference type="EMBL" id="JAPIUX010000019">
    <property type="protein sequence ID" value="MCX2562003.1"/>
    <property type="molecule type" value="Genomic_DNA"/>
</dbReference>
<sequence>MAQASAALLAQITHARLLSKRTRNAIVTDDDELLLFRLLLQ</sequence>
<organism evidence="1 2">
    <name type="scientific">Acetobacter farinalis</name>
    <dbReference type="NCBI Taxonomy" id="1260984"/>
    <lineage>
        <taxon>Bacteria</taxon>
        <taxon>Pseudomonadati</taxon>
        <taxon>Pseudomonadota</taxon>
        <taxon>Alphaproteobacteria</taxon>
        <taxon>Acetobacterales</taxon>
        <taxon>Acetobacteraceae</taxon>
        <taxon>Acetobacter</taxon>
    </lineage>
</organism>
<reference evidence="1 2" key="1">
    <citation type="submission" date="2022-11" db="EMBL/GenBank/DDBJ databases">
        <title>Genome sequencing of Acetobacter type strain.</title>
        <authorList>
            <person name="Heo J."/>
            <person name="Lee D."/>
            <person name="Han B.-H."/>
            <person name="Hong S.-B."/>
            <person name="Kwon S.-W."/>
        </authorList>
    </citation>
    <scope>NUCLEOTIDE SEQUENCE [LARGE SCALE GENOMIC DNA]</scope>
    <source>
        <strain evidence="1 2">KACC 21251</strain>
    </source>
</reference>
<comment type="caution">
    <text evidence="1">The sequence shown here is derived from an EMBL/GenBank/DDBJ whole genome shotgun (WGS) entry which is preliminary data.</text>
</comment>
<gene>
    <name evidence="1" type="ORF">OQ252_11435</name>
</gene>
<keyword evidence="2" id="KW-1185">Reference proteome</keyword>
<dbReference type="Proteomes" id="UP001526446">
    <property type="component" value="Unassembled WGS sequence"/>
</dbReference>
<name>A0ABT3Q9N3_9PROT</name>
<protein>
    <submittedName>
        <fullName evidence="1">Uncharacterized protein</fullName>
    </submittedName>
</protein>
<evidence type="ECO:0000313" key="1">
    <source>
        <dbReference type="EMBL" id="MCX2562003.1"/>
    </source>
</evidence>
<dbReference type="RefSeq" id="WP_265794588.1">
    <property type="nucleotide sequence ID" value="NZ_JAPIUX010000019.1"/>
</dbReference>
<accession>A0ABT3Q9N3</accession>
<proteinExistence type="predicted"/>
<evidence type="ECO:0000313" key="2">
    <source>
        <dbReference type="Proteomes" id="UP001526446"/>
    </source>
</evidence>